<feature type="compositionally biased region" description="Basic and acidic residues" evidence="1">
    <location>
        <begin position="330"/>
        <end position="339"/>
    </location>
</feature>
<feature type="compositionally biased region" description="Basic and acidic residues" evidence="1">
    <location>
        <begin position="388"/>
        <end position="405"/>
    </location>
</feature>
<dbReference type="GO" id="GO:0005730">
    <property type="term" value="C:nucleolus"/>
    <property type="evidence" value="ECO:0007669"/>
    <property type="project" value="InterPro"/>
</dbReference>
<dbReference type="InterPro" id="IPR039191">
    <property type="entry name" value="Nopp140-like"/>
</dbReference>
<keyword evidence="2" id="KW-1185">Reference proteome</keyword>
<dbReference type="PANTHER" id="PTHR23216">
    <property type="entry name" value="NUCLEOLAR AND COILED-BODY PHOSPHOPROTEIN 1"/>
    <property type="match status" value="1"/>
</dbReference>
<reference evidence="3" key="1">
    <citation type="submission" date="2022-11" db="UniProtKB">
        <authorList>
            <consortium name="WormBaseParasite"/>
        </authorList>
    </citation>
    <scope>IDENTIFICATION</scope>
</reference>
<feature type="compositionally biased region" description="Basic and acidic residues" evidence="1">
    <location>
        <begin position="305"/>
        <end position="316"/>
    </location>
</feature>
<accession>A0A915MW83</accession>
<evidence type="ECO:0000313" key="3">
    <source>
        <dbReference type="WBParaSite" id="scaffold5809_cov177.g10030"/>
    </source>
</evidence>
<feature type="region of interest" description="Disordered" evidence="1">
    <location>
        <begin position="305"/>
        <end position="500"/>
    </location>
</feature>
<evidence type="ECO:0000256" key="1">
    <source>
        <dbReference type="SAM" id="MobiDB-lite"/>
    </source>
</evidence>
<name>A0A915MW83_MELJA</name>
<dbReference type="PANTHER" id="PTHR23216:SF1">
    <property type="entry name" value="NUCLEOLAR AND COILED-BODY PHOSPHOPROTEIN 1"/>
    <property type="match status" value="1"/>
</dbReference>
<dbReference type="WBParaSite" id="scaffold5809_cov177.g10030">
    <property type="protein sequence ID" value="scaffold5809_cov177.g10030"/>
    <property type="gene ID" value="scaffold5809_cov177.g10030"/>
</dbReference>
<organism evidence="2 3">
    <name type="scientific">Meloidogyne javanica</name>
    <name type="common">Root-knot nematode worm</name>
    <dbReference type="NCBI Taxonomy" id="6303"/>
    <lineage>
        <taxon>Eukaryota</taxon>
        <taxon>Metazoa</taxon>
        <taxon>Ecdysozoa</taxon>
        <taxon>Nematoda</taxon>
        <taxon>Chromadorea</taxon>
        <taxon>Rhabditida</taxon>
        <taxon>Tylenchina</taxon>
        <taxon>Tylenchomorpha</taxon>
        <taxon>Tylenchoidea</taxon>
        <taxon>Meloidogynidae</taxon>
        <taxon>Meloidogyninae</taxon>
        <taxon>Meloidogyne</taxon>
        <taxon>Meloidogyne incognita group</taxon>
    </lineage>
</organism>
<evidence type="ECO:0000313" key="2">
    <source>
        <dbReference type="Proteomes" id="UP000887561"/>
    </source>
</evidence>
<feature type="compositionally biased region" description="Basic and acidic residues" evidence="1">
    <location>
        <begin position="420"/>
        <end position="433"/>
    </location>
</feature>
<feature type="compositionally biased region" description="Basic residues" evidence="1">
    <location>
        <begin position="463"/>
        <end position="477"/>
    </location>
</feature>
<protein>
    <submittedName>
        <fullName evidence="3">Uncharacterized protein</fullName>
    </submittedName>
</protein>
<dbReference type="InterPro" id="IPR036388">
    <property type="entry name" value="WH-like_DNA-bd_sf"/>
</dbReference>
<dbReference type="Gene3D" id="1.10.10.10">
    <property type="entry name" value="Winged helix-like DNA-binding domain superfamily/Winged helix DNA-binding domain"/>
    <property type="match status" value="1"/>
</dbReference>
<dbReference type="AlphaFoldDB" id="A0A915MW83"/>
<sequence>MALQNFENQGTSKRKLSSSALNLLKNYDKLVELREQGKSFKEIGQMFDVKKDTVKYIVRKKENKLKSRYPKLPNLSDSSEDEMEYDDTIQKEVGLVNNIENRQFRTLQSRFNCQAVQKYYAGPITPKIHLTRLFRLSFHQSKENISQSRFVYKCIDCSFSLRKMYFIPIVYLIIDHFLDCKEHLVIENIRKVFIEEREAFKALLELINNFPFLRDVPNEEVKKFQQISSNPNLTKGELEVERQQWAEKQNTDVMEIIDDKGISRKQECEQIHSLLIENELRKDFTEKVPMQLVDFCMKGADKNEEVKQEQNVDQHIRKPTTKDGVWPYSKNDKDMKDATNDNEEQREELKPNPLKTGSRKSNDSSSSSSSSENVEKQVNNAINEEEKEMIKKENEKKAEDNKLNDDDSASSSGSASSVEEPDKDKKGKVDRMNKKSKNKGGGEKKEDESSSSSSSERDDEDKKKHKDKAKKVKKRKVKESSSSSSSENIEETEGKKHRKV</sequence>
<proteinExistence type="predicted"/>
<dbReference type="Proteomes" id="UP000887561">
    <property type="component" value="Unplaced"/>
</dbReference>